<reference evidence="9 10" key="1">
    <citation type="journal article" date="2018" name="Mol. Ecol.">
        <title>The obligate alkalophilic soda-lake fungus Sodiomyces alkalinus has shifted to a protein diet.</title>
        <authorList>
            <person name="Grum-Grzhimaylo A.A."/>
            <person name="Falkoski D.L."/>
            <person name="van den Heuvel J."/>
            <person name="Valero-Jimenez C.A."/>
            <person name="Min B."/>
            <person name="Choi I.G."/>
            <person name="Lipzen A."/>
            <person name="Daum C.G."/>
            <person name="Aanen D.K."/>
            <person name="Tsang A."/>
            <person name="Henrissat B."/>
            <person name="Bilanenko E.N."/>
            <person name="de Vries R.P."/>
            <person name="van Kan J.A.L."/>
            <person name="Grigoriev I.V."/>
            <person name="Debets A.J.M."/>
        </authorList>
    </citation>
    <scope>NUCLEOTIDE SEQUENCE [LARGE SCALE GENOMIC DNA]</scope>
    <source>
        <strain evidence="9 10">F11</strain>
    </source>
</reference>
<keyword evidence="2" id="KW-0349">Heme</keyword>
<keyword evidence="7 8" id="KW-0472">Membrane</keyword>
<dbReference type="InterPro" id="IPR000701">
    <property type="entry name" value="SuccDH_FuR_B_TM-su"/>
</dbReference>
<dbReference type="RefSeq" id="XP_028466860.1">
    <property type="nucleotide sequence ID" value="XM_028606864.1"/>
</dbReference>
<dbReference type="EMBL" id="ML119054">
    <property type="protein sequence ID" value="ROT39054.1"/>
    <property type="molecule type" value="Genomic_DNA"/>
</dbReference>
<evidence type="ECO:0000256" key="2">
    <source>
        <dbReference type="ARBA" id="ARBA00022617"/>
    </source>
</evidence>
<dbReference type="InterPro" id="IPR014314">
    <property type="entry name" value="Succ_DH_cytb556"/>
</dbReference>
<keyword evidence="3 8" id="KW-0812">Transmembrane</keyword>
<dbReference type="GO" id="GO:0006121">
    <property type="term" value="P:mitochondrial electron transport, succinate to ubiquinone"/>
    <property type="evidence" value="ECO:0007669"/>
    <property type="project" value="TreeGrafter"/>
</dbReference>
<evidence type="ECO:0000256" key="3">
    <source>
        <dbReference type="ARBA" id="ARBA00022692"/>
    </source>
</evidence>
<evidence type="ECO:0000313" key="10">
    <source>
        <dbReference type="Proteomes" id="UP000272025"/>
    </source>
</evidence>
<dbReference type="AlphaFoldDB" id="A0A3N2PX57"/>
<sequence length="188" mass="20401">MIAQRVGVSAARRIVAGNPSGFFTQHLPKLAASRLSTTQIRPVGTSKITAEDAHSLLAQQRLNRPVAPHLTAYRYDQTWFGASIWNRFTGGALSGAFYAYFAVYLVSPLLGWHVESASLAASFAALPAVAKGGIKFLVAWPFAFHCVNGVRHLSYDLAFGFAKKQIVKWGWAVWGTSLVLGLYAGFAL</sequence>
<dbReference type="CDD" id="cd03499">
    <property type="entry name" value="SQR_TypeC_SdhC"/>
    <property type="match status" value="1"/>
</dbReference>
<dbReference type="PANTHER" id="PTHR10978">
    <property type="entry name" value="SUCCINATE DEHYDROGENASE CYTOCHROME B560 SUBUNIT"/>
    <property type="match status" value="1"/>
</dbReference>
<accession>A0A3N2PX57</accession>
<dbReference type="GO" id="GO:0009055">
    <property type="term" value="F:electron transfer activity"/>
    <property type="evidence" value="ECO:0007669"/>
    <property type="project" value="InterPro"/>
</dbReference>
<gene>
    <name evidence="9" type="ORF">SODALDRAFT_151328</name>
</gene>
<dbReference type="InterPro" id="IPR034804">
    <property type="entry name" value="SQR/QFR_C/D"/>
</dbReference>
<evidence type="ECO:0000256" key="5">
    <source>
        <dbReference type="ARBA" id="ARBA00022989"/>
    </source>
</evidence>
<dbReference type="GO" id="GO:0006099">
    <property type="term" value="P:tricarboxylic acid cycle"/>
    <property type="evidence" value="ECO:0007669"/>
    <property type="project" value="InterPro"/>
</dbReference>
<dbReference type="Gene3D" id="1.20.1300.10">
    <property type="entry name" value="Fumarate reductase/succinate dehydrogenase, transmembrane subunit"/>
    <property type="match status" value="1"/>
</dbReference>
<evidence type="ECO:0000256" key="1">
    <source>
        <dbReference type="ARBA" id="ARBA00004141"/>
    </source>
</evidence>
<dbReference type="NCBIfam" id="TIGR02970">
    <property type="entry name" value="succ_dehyd_cytB"/>
    <property type="match status" value="1"/>
</dbReference>
<evidence type="ECO:0000256" key="8">
    <source>
        <dbReference type="SAM" id="Phobius"/>
    </source>
</evidence>
<name>A0A3N2PX57_SODAK</name>
<dbReference type="OrthoDB" id="588261at2759"/>
<dbReference type="Proteomes" id="UP000272025">
    <property type="component" value="Unassembled WGS sequence"/>
</dbReference>
<dbReference type="GO" id="GO:0046872">
    <property type="term" value="F:metal ion binding"/>
    <property type="evidence" value="ECO:0007669"/>
    <property type="project" value="UniProtKB-KW"/>
</dbReference>
<dbReference type="GeneID" id="39575342"/>
<evidence type="ECO:0000256" key="4">
    <source>
        <dbReference type="ARBA" id="ARBA00022723"/>
    </source>
</evidence>
<organism evidence="9 10">
    <name type="scientific">Sodiomyces alkalinus (strain CBS 110278 / VKM F-3762 / F11)</name>
    <name type="common">Alkaliphilic filamentous fungus</name>
    <dbReference type="NCBI Taxonomy" id="1314773"/>
    <lineage>
        <taxon>Eukaryota</taxon>
        <taxon>Fungi</taxon>
        <taxon>Dikarya</taxon>
        <taxon>Ascomycota</taxon>
        <taxon>Pezizomycotina</taxon>
        <taxon>Sordariomycetes</taxon>
        <taxon>Hypocreomycetidae</taxon>
        <taxon>Glomerellales</taxon>
        <taxon>Plectosphaerellaceae</taxon>
        <taxon>Sodiomyces</taxon>
    </lineage>
</organism>
<dbReference type="SUPFAM" id="SSF81343">
    <property type="entry name" value="Fumarate reductase respiratory complex transmembrane subunits"/>
    <property type="match status" value="1"/>
</dbReference>
<keyword evidence="6" id="KW-0408">Iron</keyword>
<dbReference type="PROSITE" id="PS01001">
    <property type="entry name" value="SDH_CYT_2"/>
    <property type="match status" value="1"/>
</dbReference>
<dbReference type="Pfam" id="PF01127">
    <property type="entry name" value="Sdh_cyt"/>
    <property type="match status" value="1"/>
</dbReference>
<evidence type="ECO:0000313" key="9">
    <source>
        <dbReference type="EMBL" id="ROT39054.1"/>
    </source>
</evidence>
<evidence type="ECO:0000256" key="7">
    <source>
        <dbReference type="ARBA" id="ARBA00023136"/>
    </source>
</evidence>
<dbReference type="STRING" id="1314773.A0A3N2PX57"/>
<dbReference type="GO" id="GO:0005739">
    <property type="term" value="C:mitochondrion"/>
    <property type="evidence" value="ECO:0007669"/>
    <property type="project" value="GOC"/>
</dbReference>
<dbReference type="PANTHER" id="PTHR10978:SF5">
    <property type="entry name" value="SUCCINATE DEHYDROGENASE CYTOCHROME B560 SUBUNIT, MITOCHONDRIAL"/>
    <property type="match status" value="1"/>
</dbReference>
<keyword evidence="10" id="KW-1185">Reference proteome</keyword>
<feature type="transmembrane region" description="Helical" evidence="8">
    <location>
        <begin position="166"/>
        <end position="186"/>
    </location>
</feature>
<feature type="transmembrane region" description="Helical" evidence="8">
    <location>
        <begin position="97"/>
        <end position="114"/>
    </location>
</feature>
<comment type="subcellular location">
    <subcellularLocation>
        <location evidence="1">Membrane</location>
        <topology evidence="1">Multi-pass membrane protein</topology>
    </subcellularLocation>
</comment>
<protein>
    <submittedName>
        <fullName evidence="9">Succinate dehydrogenase cytochrome b560 subunit</fullName>
    </submittedName>
</protein>
<keyword evidence="4" id="KW-0479">Metal-binding</keyword>
<dbReference type="GO" id="GO:0016020">
    <property type="term" value="C:membrane"/>
    <property type="evidence" value="ECO:0007669"/>
    <property type="project" value="UniProtKB-SubCell"/>
</dbReference>
<keyword evidence="5 8" id="KW-1133">Transmembrane helix</keyword>
<dbReference type="InterPro" id="IPR018495">
    <property type="entry name" value="Succ_DH_cyt_bsu_CS"/>
</dbReference>
<proteinExistence type="predicted"/>
<evidence type="ECO:0000256" key="6">
    <source>
        <dbReference type="ARBA" id="ARBA00023004"/>
    </source>
</evidence>